<dbReference type="InterPro" id="IPR011990">
    <property type="entry name" value="TPR-like_helical_dom_sf"/>
</dbReference>
<dbReference type="OrthoDB" id="618454at2"/>
<dbReference type="PROSITE" id="PS51257">
    <property type="entry name" value="PROKAR_LIPOPROTEIN"/>
    <property type="match status" value="1"/>
</dbReference>
<comment type="caution">
    <text evidence="8">The sequence shown here is derived from an EMBL/GenBank/DDBJ whole genome shotgun (WGS) entry which is preliminary data.</text>
</comment>
<evidence type="ECO:0000256" key="1">
    <source>
        <dbReference type="ARBA" id="ARBA00004442"/>
    </source>
</evidence>
<proteinExistence type="inferred from homology"/>
<keyword evidence="3" id="KW-0732">Signal</keyword>
<feature type="domain" description="RagB/SusD" evidence="6">
    <location>
        <begin position="377"/>
        <end position="571"/>
    </location>
</feature>
<evidence type="ECO:0000259" key="7">
    <source>
        <dbReference type="Pfam" id="PF14322"/>
    </source>
</evidence>
<dbReference type="GO" id="GO:0009279">
    <property type="term" value="C:cell outer membrane"/>
    <property type="evidence" value="ECO:0007669"/>
    <property type="project" value="UniProtKB-SubCell"/>
</dbReference>
<dbReference type="Pfam" id="PF14322">
    <property type="entry name" value="SusD-like_3"/>
    <property type="match status" value="1"/>
</dbReference>
<evidence type="ECO:0000256" key="4">
    <source>
        <dbReference type="ARBA" id="ARBA00023136"/>
    </source>
</evidence>
<protein>
    <submittedName>
        <fullName evidence="8">Glycan metabolism protein RagB</fullName>
    </submittedName>
</protein>
<comment type="similarity">
    <text evidence="2">Belongs to the SusD family.</text>
</comment>
<evidence type="ECO:0000256" key="2">
    <source>
        <dbReference type="ARBA" id="ARBA00006275"/>
    </source>
</evidence>
<dbReference type="STRING" id="1544798.LH29_15425"/>
<name>A0A0D8J7F8_9BACT</name>
<dbReference type="AlphaFoldDB" id="A0A0D8J7F8"/>
<evidence type="ECO:0000256" key="3">
    <source>
        <dbReference type="ARBA" id="ARBA00022729"/>
    </source>
</evidence>
<dbReference type="SUPFAM" id="SSF48452">
    <property type="entry name" value="TPR-like"/>
    <property type="match status" value="1"/>
</dbReference>
<gene>
    <name evidence="8" type="ORF">LH29_15425</name>
</gene>
<dbReference type="InterPro" id="IPR033985">
    <property type="entry name" value="SusD-like_N"/>
</dbReference>
<accession>A0A0D8J7F8</accession>
<sequence length="571" mass="64102">MKKLLYITFIAGLVLATSCSQDYLDTDNLYGKSLETFYSTPQDIKEAMAGVYNAIYTPNVHSNESVAACLMSDLMLGGGGADDKSAKWVDNFEDPAEDTYRDMWVQCYNGISRATAIIEKTAEADFSTYFSSPEEAQNYKDQAIGEALFMRAFYYFRLAKFFGGVPLIVTFDAPRDIARSTYTETFAQIASDLKLAIETMPSVAFQNIPESDYGHANKWVAQAYMARVYLFYTGYMTNIEGQATSELPLVEGGSVSASAVAGYLEDCIDNSGYGLVDDFRNLWPYSYVNIAANDTTVLPWAHENELSWVGQDGHTPTFGRGNNESMFVQRFSFGDWGWSNGNIYTNRLALFTGLRDNSLVPFGQGWGWCTVNPRLFNQWDDNDPRKLGSILQVGQADQGTGDYVGDKGDHETGFFNKKYTAIQYWDTDDQANVGMFVQLYNWGNTDMQLMHAQDFIFMRFADVLLMHSEITGTADGMNAVRARAGLDPIAYSLDALKEERMHELAFEALRWFDLVRWGDVNTAFNETINVRNSGSDATYSVNYRPETKGLVPIPETEMRLANGVYEQNPGW</sequence>
<dbReference type="Pfam" id="PF07980">
    <property type="entry name" value="SusD_RagB"/>
    <property type="match status" value="1"/>
</dbReference>
<dbReference type="InterPro" id="IPR012944">
    <property type="entry name" value="SusD_RagB_dom"/>
</dbReference>
<keyword evidence="4" id="KW-0472">Membrane</keyword>
<keyword evidence="5" id="KW-0998">Cell outer membrane</keyword>
<evidence type="ECO:0000313" key="8">
    <source>
        <dbReference type="EMBL" id="KJF42817.1"/>
    </source>
</evidence>
<keyword evidence="9" id="KW-1185">Reference proteome</keyword>
<organism evidence="8 9">
    <name type="scientific">Draconibacterium sediminis</name>
    <dbReference type="NCBI Taxonomy" id="1544798"/>
    <lineage>
        <taxon>Bacteria</taxon>
        <taxon>Pseudomonadati</taxon>
        <taxon>Bacteroidota</taxon>
        <taxon>Bacteroidia</taxon>
        <taxon>Marinilabiliales</taxon>
        <taxon>Prolixibacteraceae</taxon>
        <taxon>Draconibacterium</taxon>
    </lineage>
</organism>
<comment type="subcellular location">
    <subcellularLocation>
        <location evidence="1">Cell outer membrane</location>
    </subcellularLocation>
</comment>
<evidence type="ECO:0000259" key="6">
    <source>
        <dbReference type="Pfam" id="PF07980"/>
    </source>
</evidence>
<dbReference type="EMBL" id="JRHC01000004">
    <property type="protein sequence ID" value="KJF42817.1"/>
    <property type="molecule type" value="Genomic_DNA"/>
</dbReference>
<evidence type="ECO:0000256" key="5">
    <source>
        <dbReference type="ARBA" id="ARBA00023237"/>
    </source>
</evidence>
<dbReference type="RefSeq" id="WP_045031202.1">
    <property type="nucleotide sequence ID" value="NZ_CAJXKZ010000009.1"/>
</dbReference>
<dbReference type="Proteomes" id="UP000032544">
    <property type="component" value="Unassembled WGS sequence"/>
</dbReference>
<dbReference type="Gene3D" id="1.25.40.390">
    <property type="match status" value="1"/>
</dbReference>
<feature type="domain" description="SusD-like N-terminal" evidence="7">
    <location>
        <begin position="22"/>
        <end position="230"/>
    </location>
</feature>
<reference evidence="8 9" key="1">
    <citation type="submission" date="2014-09" db="EMBL/GenBank/DDBJ databases">
        <title>Draft Genome Sequence of Draconibacterium sp. JN14CK-3.</title>
        <authorList>
            <person name="Dong C."/>
            <person name="Lai Q."/>
            <person name="Shao Z."/>
        </authorList>
    </citation>
    <scope>NUCLEOTIDE SEQUENCE [LARGE SCALE GENOMIC DNA]</scope>
    <source>
        <strain evidence="8 9">JN14CK-3</strain>
    </source>
</reference>
<dbReference type="PATRIC" id="fig|1544798.3.peg.3252"/>
<evidence type="ECO:0000313" key="9">
    <source>
        <dbReference type="Proteomes" id="UP000032544"/>
    </source>
</evidence>